<reference evidence="5 6" key="1">
    <citation type="submission" date="2024-02" db="EMBL/GenBank/DDBJ databases">
        <authorList>
            <person name="Daric V."/>
            <person name="Darras S."/>
        </authorList>
    </citation>
    <scope>NUCLEOTIDE SEQUENCE [LARGE SCALE GENOMIC DNA]</scope>
</reference>
<organism evidence="5 6">
    <name type="scientific">Clavelina lepadiformis</name>
    <name type="common">Light-bulb sea squirt</name>
    <name type="synonym">Ascidia lepadiformis</name>
    <dbReference type="NCBI Taxonomy" id="159417"/>
    <lineage>
        <taxon>Eukaryota</taxon>
        <taxon>Metazoa</taxon>
        <taxon>Chordata</taxon>
        <taxon>Tunicata</taxon>
        <taxon>Ascidiacea</taxon>
        <taxon>Aplousobranchia</taxon>
        <taxon>Clavelinidae</taxon>
        <taxon>Clavelina</taxon>
    </lineage>
</organism>
<evidence type="ECO:0000313" key="5">
    <source>
        <dbReference type="EMBL" id="CAK8691003.1"/>
    </source>
</evidence>
<evidence type="ECO:0000256" key="1">
    <source>
        <dbReference type="ARBA" id="ARBA00005771"/>
    </source>
</evidence>
<keyword evidence="6" id="KW-1185">Reference proteome</keyword>
<evidence type="ECO:0000313" key="6">
    <source>
        <dbReference type="Proteomes" id="UP001642483"/>
    </source>
</evidence>
<dbReference type="Pfam" id="PF00685">
    <property type="entry name" value="Sulfotransfer_1"/>
    <property type="match status" value="1"/>
</dbReference>
<comment type="caution">
    <text evidence="5">The sequence shown here is derived from an EMBL/GenBank/DDBJ whole genome shotgun (WGS) entry which is preliminary data.</text>
</comment>
<sequence>MMKGSNKLPKYSMLKHASVEGSLPLLSAITQESLDSASSFEPEPGDVFVITYPKCGTTWMNNILYLMKNNGVTVEEGDNIANYFPFIELIGGEATKEKPRPRFIKSHLLFDILPQSSNAKYIHVARNPKDCVVSFYHHTVGYEQFYDWNDGKLDDYFEIFMAGGCDWGSYFEMVPRWYERSLKQDNILFLFYEDMIVDLRKEVLKVADFLGPSWKESLLRNNEEILDKVLENASFSAMKAKQKRYFYSPRPKDRPFLRKGAIGSWRDELSEEQSKLIDLKMAETAQKYPDFENVRVRYADV</sequence>
<dbReference type="InterPro" id="IPR000863">
    <property type="entry name" value="Sulfotransferase_dom"/>
</dbReference>
<dbReference type="PANTHER" id="PTHR11783">
    <property type="entry name" value="SULFOTRANSFERASE SULT"/>
    <property type="match status" value="1"/>
</dbReference>
<evidence type="ECO:0000259" key="4">
    <source>
        <dbReference type="Pfam" id="PF00685"/>
    </source>
</evidence>
<accession>A0ABP0GHU8</accession>
<dbReference type="SUPFAM" id="SSF52540">
    <property type="entry name" value="P-loop containing nucleoside triphosphate hydrolases"/>
    <property type="match status" value="1"/>
</dbReference>
<gene>
    <name evidence="5" type="ORF">CVLEPA_LOCUS23538</name>
</gene>
<proteinExistence type="inferred from homology"/>
<name>A0ABP0GHU8_CLALP</name>
<keyword evidence="2 3" id="KW-0808">Transferase</keyword>
<comment type="similarity">
    <text evidence="1 3">Belongs to the sulfotransferase 1 family.</text>
</comment>
<dbReference type="Proteomes" id="UP001642483">
    <property type="component" value="Unassembled WGS sequence"/>
</dbReference>
<feature type="domain" description="Sulfotransferase" evidence="4">
    <location>
        <begin position="45"/>
        <end position="286"/>
    </location>
</feature>
<dbReference type="EMBL" id="CAWYQH010000119">
    <property type="protein sequence ID" value="CAK8691003.1"/>
    <property type="molecule type" value="Genomic_DNA"/>
</dbReference>
<dbReference type="EC" id="2.8.2.-" evidence="3"/>
<evidence type="ECO:0000256" key="2">
    <source>
        <dbReference type="ARBA" id="ARBA00022679"/>
    </source>
</evidence>
<protein>
    <recommendedName>
        <fullName evidence="3">Sulfotransferase</fullName>
        <ecNumber evidence="3">2.8.2.-</ecNumber>
    </recommendedName>
</protein>
<dbReference type="InterPro" id="IPR027417">
    <property type="entry name" value="P-loop_NTPase"/>
</dbReference>
<dbReference type="Gene3D" id="3.40.50.300">
    <property type="entry name" value="P-loop containing nucleotide triphosphate hydrolases"/>
    <property type="match status" value="1"/>
</dbReference>
<evidence type="ECO:0000256" key="3">
    <source>
        <dbReference type="RuleBase" id="RU361155"/>
    </source>
</evidence>